<gene>
    <name evidence="2" type="ORF">F6W96_25995</name>
</gene>
<name>A0A6G9Z6M5_9NOCA</name>
<reference evidence="2 3" key="1">
    <citation type="journal article" date="2019" name="ACS Chem. Biol.">
        <title>Identification and Mobilization of a Cryptic Antibiotic Biosynthesis Gene Locus from a Human-Pathogenic Nocardia Isolate.</title>
        <authorList>
            <person name="Herisse M."/>
            <person name="Ishida K."/>
            <person name="Porter J.L."/>
            <person name="Howden B."/>
            <person name="Hertweck C."/>
            <person name="Stinear T.P."/>
            <person name="Pidot S.J."/>
        </authorList>
    </citation>
    <scope>NUCLEOTIDE SEQUENCE [LARGE SCALE GENOMIC DNA]</scope>
    <source>
        <strain evidence="2 3">AUSMDU00012715</strain>
    </source>
</reference>
<proteinExistence type="predicted"/>
<sequence length="317" mass="34351">MITAEDIQEFKQTLNDLNLLLARDIRDAWNASMTLAPGRQARRQFWQMYPDVVGPHLASAGELTAAWYDSLGTPGTTYHASVPSLPTDEQLRSGAAWALNQGGGKQLGDANDSGAGHRPASNDSGAGHGPASQAGVDSAMARQAVLEAAIAAGATAEDAVAEAMAAQAPRTDAATERALTDAMFNAMLGVGQRQMANHSRNTVRQNALREPGARWVRYASANACAFCRMLATLGTWEGEGYYRSERTALVRRRDGERYHDYCRCIAVPVRPGRTYDEPPWMDAWRQEYKTASTLADSTDRKDLMKAYRALAAAAKQA</sequence>
<evidence type="ECO:0000313" key="2">
    <source>
        <dbReference type="EMBL" id="QIS21265.1"/>
    </source>
</evidence>
<dbReference type="AlphaFoldDB" id="A0A6G9Z6M5"/>
<dbReference type="Proteomes" id="UP000500953">
    <property type="component" value="Chromosome"/>
</dbReference>
<evidence type="ECO:0000256" key="1">
    <source>
        <dbReference type="SAM" id="MobiDB-lite"/>
    </source>
</evidence>
<dbReference type="Pfam" id="PF25310">
    <property type="entry name" value="VG15"/>
    <property type="match status" value="2"/>
</dbReference>
<dbReference type="EMBL" id="CP046173">
    <property type="protein sequence ID" value="QIS21265.1"/>
    <property type="molecule type" value="Genomic_DNA"/>
</dbReference>
<protein>
    <recommendedName>
        <fullName evidence="4">Phage head morphogenesis domain-containing protein</fullName>
    </recommendedName>
</protein>
<dbReference type="InterPro" id="IPR057369">
    <property type="entry name" value="VG15"/>
</dbReference>
<feature type="region of interest" description="Disordered" evidence="1">
    <location>
        <begin position="100"/>
        <end position="136"/>
    </location>
</feature>
<dbReference type="RefSeq" id="WP_167488563.1">
    <property type="nucleotide sequence ID" value="NZ_CP046173.1"/>
</dbReference>
<organism evidence="2 3">
    <name type="scientific">Nocardia terpenica</name>
    <dbReference type="NCBI Taxonomy" id="455432"/>
    <lineage>
        <taxon>Bacteria</taxon>
        <taxon>Bacillati</taxon>
        <taxon>Actinomycetota</taxon>
        <taxon>Actinomycetes</taxon>
        <taxon>Mycobacteriales</taxon>
        <taxon>Nocardiaceae</taxon>
        <taxon>Nocardia</taxon>
    </lineage>
</organism>
<evidence type="ECO:0000313" key="3">
    <source>
        <dbReference type="Proteomes" id="UP000500953"/>
    </source>
</evidence>
<evidence type="ECO:0008006" key="4">
    <source>
        <dbReference type="Google" id="ProtNLM"/>
    </source>
</evidence>
<accession>A0A6G9Z6M5</accession>